<dbReference type="InterPro" id="IPR003660">
    <property type="entry name" value="HAMP_dom"/>
</dbReference>
<feature type="domain" description="HAMP" evidence="10">
    <location>
        <begin position="346"/>
        <end position="403"/>
    </location>
</feature>
<dbReference type="InterPro" id="IPR033462">
    <property type="entry name" value="Cache_3-Cache_2"/>
</dbReference>
<evidence type="ECO:0000256" key="1">
    <source>
        <dbReference type="ARBA" id="ARBA00004141"/>
    </source>
</evidence>
<evidence type="ECO:0000256" key="2">
    <source>
        <dbReference type="ARBA" id="ARBA00022692"/>
    </source>
</evidence>
<evidence type="ECO:0000256" key="3">
    <source>
        <dbReference type="ARBA" id="ARBA00022989"/>
    </source>
</evidence>
<dbReference type="SUPFAM" id="SSF103190">
    <property type="entry name" value="Sensory domain-like"/>
    <property type="match status" value="1"/>
</dbReference>
<dbReference type="Pfam" id="PF17201">
    <property type="entry name" value="Cache_3-Cache_2"/>
    <property type="match status" value="1"/>
</dbReference>
<dbReference type="PANTHER" id="PTHR32089:SF119">
    <property type="entry name" value="METHYL-ACCEPTING CHEMOTAXIS PROTEIN CTPL"/>
    <property type="match status" value="1"/>
</dbReference>
<evidence type="ECO:0000259" key="9">
    <source>
        <dbReference type="PROSITE" id="PS50111"/>
    </source>
</evidence>
<dbReference type="PROSITE" id="PS50885">
    <property type="entry name" value="HAMP"/>
    <property type="match status" value="1"/>
</dbReference>
<feature type="domain" description="Methyl-accepting transducer" evidence="9">
    <location>
        <begin position="408"/>
        <end position="644"/>
    </location>
</feature>
<accession>A0A1T1H9Z0</accession>
<feature type="transmembrane region" description="Helical" evidence="8">
    <location>
        <begin position="327"/>
        <end position="346"/>
    </location>
</feature>
<dbReference type="Gene3D" id="3.30.450.20">
    <property type="entry name" value="PAS domain"/>
    <property type="match status" value="1"/>
</dbReference>
<comment type="caution">
    <text evidence="11">The sequence shown here is derived from an EMBL/GenBank/DDBJ whole genome shotgun (WGS) entry which is preliminary data.</text>
</comment>
<dbReference type="InterPro" id="IPR029151">
    <property type="entry name" value="Sensor-like_sf"/>
</dbReference>
<name>A0A1T1H9Z0_OCELI</name>
<comment type="subcellular location">
    <subcellularLocation>
        <location evidence="1">Membrane</location>
        <topology evidence="1">Multi-pass membrane protein</topology>
    </subcellularLocation>
</comment>
<dbReference type="RefSeq" id="WP_078320104.1">
    <property type="nucleotide sequence ID" value="NZ_FXTS01000006.1"/>
</dbReference>
<dbReference type="Pfam" id="PF00015">
    <property type="entry name" value="MCPsignal"/>
    <property type="match status" value="1"/>
</dbReference>
<dbReference type="AlphaFoldDB" id="A0A1T1H9Z0"/>
<evidence type="ECO:0000256" key="8">
    <source>
        <dbReference type="SAM" id="Phobius"/>
    </source>
</evidence>
<evidence type="ECO:0000256" key="7">
    <source>
        <dbReference type="PROSITE-ProRule" id="PRU00284"/>
    </source>
</evidence>
<organism evidence="11 12">
    <name type="scientific">Oceanospirillum linum</name>
    <dbReference type="NCBI Taxonomy" id="966"/>
    <lineage>
        <taxon>Bacteria</taxon>
        <taxon>Pseudomonadati</taxon>
        <taxon>Pseudomonadota</taxon>
        <taxon>Gammaproteobacteria</taxon>
        <taxon>Oceanospirillales</taxon>
        <taxon>Oceanospirillaceae</taxon>
        <taxon>Oceanospirillum</taxon>
    </lineage>
</organism>
<dbReference type="GO" id="GO:0007165">
    <property type="term" value="P:signal transduction"/>
    <property type="evidence" value="ECO:0007669"/>
    <property type="project" value="UniProtKB-KW"/>
</dbReference>
<reference evidence="11" key="1">
    <citation type="submission" date="2017-02" db="EMBL/GenBank/DDBJ databases">
        <title>Draft Genome Sequence of the Salt Water Bacterium Oceanospirillum linum ATCC 11336.</title>
        <authorList>
            <person name="Trachtenberg A.M."/>
            <person name="Carney J.G."/>
            <person name="Linnane J.D."/>
            <person name="Rheaume B.A."/>
            <person name="Pitts N.L."/>
            <person name="Mykles D.L."/>
            <person name="Maclea K.S."/>
        </authorList>
    </citation>
    <scope>NUCLEOTIDE SEQUENCE [LARGE SCALE GENOMIC DNA]</scope>
    <source>
        <strain evidence="11">ATCC 11336</strain>
    </source>
</reference>
<evidence type="ECO:0000259" key="10">
    <source>
        <dbReference type="PROSITE" id="PS50885"/>
    </source>
</evidence>
<keyword evidence="4 8" id="KW-0472">Membrane</keyword>
<dbReference type="FunFam" id="1.10.287.950:FF:000001">
    <property type="entry name" value="Methyl-accepting chemotaxis sensory transducer"/>
    <property type="match status" value="1"/>
</dbReference>
<dbReference type="Proteomes" id="UP000190064">
    <property type="component" value="Unassembled WGS sequence"/>
</dbReference>
<sequence length="680" mass="73985">MLNYFQNRSLAAQLSVVIAVLMILANGLITITLTEKARENLETEAENALAQQSDLVSGMLEFYYRDSFLNAQRLSDIFFNMFPQGVRLSGQKVQVANYQTLALADESGAINGDFTKPDQFTRMTGGTATVFARHGDDFLRISTSLKKQNGERAFGTLLGTGHPGYKTLMAGKAYHGVAHLFGRDYMTIYRPVQDGGKTIAVLYIGFDLTKGLAELKKTLAKMRIGETGYATIVAGSDSKTPGKILMHPKLEGRNILQVTAEDGSSPFQVLLQNESGVLRYDDQVAGAGSREKLAAYRQIEGWGWVVLLGSYSDEFAGTSIMLRNTMIVLMLASTFVIILISGIMLYRRLSPLNKVTQDLVRIGRGDLKVQAERLTVDTDCNNETRLLRKATHEMHSGLKDLVTQLSQASAALKDSVVQVQGASANTENAVDQQSLEIQQVVSAMEEMSATTADVAENARGAADTTSLGQDKVSEGYDASDMVYSSIDILVSEMERASDFIQEVSTESNNISNFMNTISEVAEQTNLLALNAAIEAARAGESGRGFAVVADEVRTLAGRTQEATSEITQLVDRLQSKIDQAVQAISSSNQASRESRERTGEARVALKEIRSYMTDISDMGRSIAAAAEQQASVAETVTQSLHSIHQLSGHTRSQSDTTVAASESLQQVADDIEQKLSHFRL</sequence>
<comment type="similarity">
    <text evidence="6">Belongs to the methyl-accepting chemotaxis (MCP) protein family.</text>
</comment>
<dbReference type="GO" id="GO:0006935">
    <property type="term" value="P:chemotaxis"/>
    <property type="evidence" value="ECO:0007669"/>
    <property type="project" value="UniProtKB-ARBA"/>
</dbReference>
<keyword evidence="3 8" id="KW-1133">Transmembrane helix</keyword>
<dbReference type="GO" id="GO:0016020">
    <property type="term" value="C:membrane"/>
    <property type="evidence" value="ECO:0007669"/>
    <property type="project" value="UniProtKB-SubCell"/>
</dbReference>
<keyword evidence="2 8" id="KW-0812">Transmembrane</keyword>
<keyword evidence="12" id="KW-1185">Reference proteome</keyword>
<feature type="transmembrane region" description="Helical" evidence="8">
    <location>
        <begin position="12"/>
        <end position="33"/>
    </location>
</feature>
<dbReference type="PROSITE" id="PS50111">
    <property type="entry name" value="CHEMOTAXIS_TRANSDUC_2"/>
    <property type="match status" value="1"/>
</dbReference>
<protein>
    <recommendedName>
        <fullName evidence="13">Methyl-accepting chemotaxis protein</fullName>
    </recommendedName>
</protein>
<evidence type="ECO:0008006" key="13">
    <source>
        <dbReference type="Google" id="ProtNLM"/>
    </source>
</evidence>
<proteinExistence type="inferred from homology"/>
<evidence type="ECO:0000313" key="12">
    <source>
        <dbReference type="Proteomes" id="UP000190064"/>
    </source>
</evidence>
<gene>
    <name evidence="11" type="ORF">BTA35_0212245</name>
</gene>
<dbReference type="STRING" id="966.BTA35_0212245"/>
<keyword evidence="5 7" id="KW-0807">Transducer</keyword>
<dbReference type="Gene3D" id="1.10.287.950">
    <property type="entry name" value="Methyl-accepting chemotaxis protein"/>
    <property type="match status" value="1"/>
</dbReference>
<dbReference type="CDD" id="cd12912">
    <property type="entry name" value="PDC2_MCP_like"/>
    <property type="match status" value="1"/>
</dbReference>
<dbReference type="SUPFAM" id="SSF58104">
    <property type="entry name" value="Methyl-accepting chemotaxis protein (MCP) signaling domain"/>
    <property type="match status" value="1"/>
</dbReference>
<evidence type="ECO:0000256" key="5">
    <source>
        <dbReference type="ARBA" id="ARBA00023224"/>
    </source>
</evidence>
<dbReference type="SMART" id="SM00283">
    <property type="entry name" value="MA"/>
    <property type="match status" value="1"/>
</dbReference>
<evidence type="ECO:0000313" key="11">
    <source>
        <dbReference type="EMBL" id="OOV86652.1"/>
    </source>
</evidence>
<dbReference type="CDD" id="cd11386">
    <property type="entry name" value="MCP_signal"/>
    <property type="match status" value="1"/>
</dbReference>
<evidence type="ECO:0000256" key="6">
    <source>
        <dbReference type="ARBA" id="ARBA00029447"/>
    </source>
</evidence>
<evidence type="ECO:0000256" key="4">
    <source>
        <dbReference type="ARBA" id="ARBA00023136"/>
    </source>
</evidence>
<dbReference type="PANTHER" id="PTHR32089">
    <property type="entry name" value="METHYL-ACCEPTING CHEMOTAXIS PROTEIN MCPB"/>
    <property type="match status" value="1"/>
</dbReference>
<dbReference type="InterPro" id="IPR004089">
    <property type="entry name" value="MCPsignal_dom"/>
</dbReference>
<dbReference type="EMBL" id="MTSD02000005">
    <property type="protein sequence ID" value="OOV86652.1"/>
    <property type="molecule type" value="Genomic_DNA"/>
</dbReference>